<evidence type="ECO:0000256" key="1">
    <source>
        <dbReference type="ARBA" id="ARBA00023224"/>
    </source>
</evidence>
<dbReference type="Pfam" id="PF00015">
    <property type="entry name" value="MCPsignal"/>
    <property type="match status" value="1"/>
</dbReference>
<dbReference type="GO" id="GO:0006935">
    <property type="term" value="P:chemotaxis"/>
    <property type="evidence" value="ECO:0007669"/>
    <property type="project" value="InterPro"/>
</dbReference>
<comment type="similarity">
    <text evidence="2">Belongs to the methyl-accepting chemotaxis (MCP) protein family.</text>
</comment>
<evidence type="ECO:0000256" key="4">
    <source>
        <dbReference type="SAM" id="Coils"/>
    </source>
</evidence>
<dbReference type="AlphaFoldDB" id="B9L8W0"/>
<evidence type="ECO:0000256" key="2">
    <source>
        <dbReference type="ARBA" id="ARBA00029447"/>
    </source>
</evidence>
<dbReference type="eggNOG" id="COG0840">
    <property type="taxonomic scope" value="Bacteria"/>
</dbReference>
<dbReference type="PROSITE" id="PS50111">
    <property type="entry name" value="CHEMOTAXIS_TRANSDUC_2"/>
    <property type="match status" value="1"/>
</dbReference>
<evidence type="ECO:0000256" key="3">
    <source>
        <dbReference type="PROSITE-ProRule" id="PRU00284"/>
    </source>
</evidence>
<evidence type="ECO:0000313" key="8">
    <source>
        <dbReference type="Proteomes" id="UP000000448"/>
    </source>
</evidence>
<dbReference type="PRINTS" id="PR00260">
    <property type="entry name" value="CHEMTRNSDUCR"/>
</dbReference>
<keyword evidence="1 3" id="KW-0807">Transducer</keyword>
<dbReference type="Proteomes" id="UP000000448">
    <property type="component" value="Chromosome"/>
</dbReference>
<dbReference type="GO" id="GO:0016020">
    <property type="term" value="C:membrane"/>
    <property type="evidence" value="ECO:0007669"/>
    <property type="project" value="InterPro"/>
</dbReference>
<dbReference type="SUPFAM" id="SSF58104">
    <property type="entry name" value="Methyl-accepting chemotaxis protein (MCP) signaling domain"/>
    <property type="match status" value="1"/>
</dbReference>
<feature type="coiled-coil region" evidence="4">
    <location>
        <begin position="212"/>
        <end position="239"/>
    </location>
</feature>
<keyword evidence="5" id="KW-1133">Transmembrane helix</keyword>
<dbReference type="RefSeq" id="WP_015902667.1">
    <property type="nucleotide sequence ID" value="NC_012115.1"/>
</dbReference>
<dbReference type="EMBL" id="CP001279">
    <property type="protein sequence ID" value="ACM93615.1"/>
    <property type="molecule type" value="Genomic_DNA"/>
</dbReference>
<dbReference type="InterPro" id="IPR004089">
    <property type="entry name" value="MCPsignal_dom"/>
</dbReference>
<evidence type="ECO:0000256" key="5">
    <source>
        <dbReference type="SAM" id="Phobius"/>
    </source>
</evidence>
<keyword evidence="8" id="KW-1185">Reference proteome</keyword>
<dbReference type="Pfam" id="PF13682">
    <property type="entry name" value="CZB"/>
    <property type="match status" value="1"/>
</dbReference>
<dbReference type="SMART" id="SM00283">
    <property type="entry name" value="MA"/>
    <property type="match status" value="1"/>
</dbReference>
<keyword evidence="5" id="KW-0472">Membrane</keyword>
<dbReference type="HOGENOM" id="CLU_000445_21_3_7"/>
<feature type="domain" description="Methyl-accepting transducer" evidence="6">
    <location>
        <begin position="148"/>
        <end position="311"/>
    </location>
</feature>
<keyword evidence="4" id="KW-0175">Coiled coil</keyword>
<dbReference type="Gene3D" id="1.20.120.1530">
    <property type="match status" value="1"/>
</dbReference>
<dbReference type="Gene3D" id="1.10.287.950">
    <property type="entry name" value="Methyl-accepting chemotaxis protein"/>
    <property type="match status" value="1"/>
</dbReference>
<dbReference type="GO" id="GO:0004888">
    <property type="term" value="F:transmembrane signaling receptor activity"/>
    <property type="evidence" value="ECO:0007669"/>
    <property type="project" value="InterPro"/>
</dbReference>
<dbReference type="GO" id="GO:0007165">
    <property type="term" value="P:signal transduction"/>
    <property type="evidence" value="ECO:0007669"/>
    <property type="project" value="UniProtKB-KW"/>
</dbReference>
<name>B9L8W0_NAUPA</name>
<organism evidence="7 8">
    <name type="scientific">Nautilia profundicola (strain ATCC BAA-1463 / DSM 18972 / AmH)</name>
    <dbReference type="NCBI Taxonomy" id="598659"/>
    <lineage>
        <taxon>Bacteria</taxon>
        <taxon>Pseudomonadati</taxon>
        <taxon>Campylobacterota</taxon>
        <taxon>Epsilonproteobacteria</taxon>
        <taxon>Nautiliales</taxon>
        <taxon>Nautiliaceae</taxon>
        <taxon>Nautilia</taxon>
    </lineage>
</organism>
<dbReference type="PANTHER" id="PTHR32089">
    <property type="entry name" value="METHYL-ACCEPTING CHEMOTAXIS PROTEIN MCPB"/>
    <property type="match status" value="1"/>
</dbReference>
<gene>
    <name evidence="7" type="ordered locus">NAMH_0656</name>
</gene>
<dbReference type="PANTHER" id="PTHR32089:SF112">
    <property type="entry name" value="LYSOZYME-LIKE PROTEIN-RELATED"/>
    <property type="match status" value="1"/>
</dbReference>
<sequence>MKIKEMMTLRLIAILTINFLLLAYLIYLKEYIAVALYVILIALAHFLPSNKAKIESSQKDIFNKVHKTVEEAYNGKLSSRIILDDETSLEAKIGWNINEMLDQIEDLLRESKNTIQAIINGDEYRYIMPSGLHGEFRGVAEEFEKAIESLKISKKVERMSKLSKKFVEIDGGVTANLERIGNEIFEIDHAFKEITTKVKESTNQADKTYYLMQESKNDFAMLSEKVEETSNEITQMAENIHSISNIVELIKDIADQTNLLALNAAIEAARAGEHGRGFAVVADNVRDLAERTQKATNEIAITIQTLQQQFNGIEENTNQVVKIGDKSYGTLQNFEQVLDVLKKELTDVSMISDKNTLKLIFITFKIGHIIYKSNIYSAITKEEVDESIINITDQTCKLGKWLNKPEIKEMLKNFKNYHTLIQHHKKIHELGKEILLRVQAEGITKYNPDWYYEKLLELEKYAKLTFSELDQLAEYATQTNIVAKLLEKSKE</sequence>
<dbReference type="KEGG" id="nam:NAMH_0656"/>
<dbReference type="Gene3D" id="1.20.120.30">
    <property type="entry name" value="Aspartate receptor, ligand-binding domain"/>
    <property type="match status" value="1"/>
</dbReference>
<reference evidence="7 8" key="1">
    <citation type="journal article" date="2009" name="PLoS Genet.">
        <title>Adaptations to submarine hydrothermal environments exemplified by the genome of Nautilia profundicola.</title>
        <authorList>
            <person name="Campbell B.J."/>
            <person name="Smith J.L."/>
            <person name="Hanson T.E."/>
            <person name="Klotz M.G."/>
            <person name="Stein L.Y."/>
            <person name="Lee C.K."/>
            <person name="Wu D."/>
            <person name="Robinson J.M."/>
            <person name="Khouri H.M."/>
            <person name="Eisen J.A."/>
            <person name="Cary S.C."/>
        </authorList>
    </citation>
    <scope>NUCLEOTIDE SEQUENCE [LARGE SCALE GENOMIC DNA]</scope>
    <source>
        <strain evidence="8">ATCC BAA-1463 / DSM 18972 / AmH</strain>
    </source>
</reference>
<dbReference type="STRING" id="598659.NAMH_0656"/>
<evidence type="ECO:0000313" key="7">
    <source>
        <dbReference type="EMBL" id="ACM93615.1"/>
    </source>
</evidence>
<keyword evidence="5" id="KW-0812">Transmembrane</keyword>
<accession>B9L8W0</accession>
<dbReference type="InterPro" id="IPR004090">
    <property type="entry name" value="Chemotax_Me-accpt_rcpt"/>
</dbReference>
<evidence type="ECO:0000259" key="6">
    <source>
        <dbReference type="PROSITE" id="PS50111"/>
    </source>
</evidence>
<protein>
    <submittedName>
        <fullName evidence="7">Methyl-accepting chemotaxis sensory transducer</fullName>
    </submittedName>
</protein>
<proteinExistence type="inferred from homology"/>
<dbReference type="InterPro" id="IPR025991">
    <property type="entry name" value="Chemoreceptor_zinc-bind_dom"/>
</dbReference>
<feature type="transmembrane region" description="Helical" evidence="5">
    <location>
        <begin position="31"/>
        <end position="48"/>
    </location>
</feature>